<dbReference type="Proteomes" id="UP000008225">
    <property type="component" value="Chromosome 19"/>
</dbReference>
<dbReference type="PANTHER" id="PTHR46254">
    <property type="entry name" value="PROTEIN GVQW1-RELATED"/>
    <property type="match status" value="1"/>
</dbReference>
<proteinExistence type="predicted"/>
<feature type="signal peptide" evidence="1">
    <location>
        <begin position="1"/>
        <end position="21"/>
    </location>
</feature>
<feature type="chain" id="PRO_5035186831" evidence="1">
    <location>
        <begin position="22"/>
        <end position="184"/>
    </location>
</feature>
<protein>
    <submittedName>
        <fullName evidence="2">Uncharacterized protein</fullName>
    </submittedName>
</protein>
<accession>A0A8I3WFW4</accession>
<reference evidence="2" key="2">
    <citation type="submission" date="2025-08" db="UniProtKB">
        <authorList>
            <consortium name="Ensembl"/>
        </authorList>
    </citation>
    <scope>IDENTIFICATION</scope>
</reference>
<dbReference type="Ensembl" id="ENSCJAT00000125929.1">
    <property type="protein sequence ID" value="ENSCJAP00000088022.1"/>
    <property type="gene ID" value="ENSCJAG00000074178.1"/>
</dbReference>
<name>A0A8I3WFW4_CALJA</name>
<keyword evidence="3" id="KW-1185">Reference proteome</keyword>
<dbReference type="PRINTS" id="PR02045">
    <property type="entry name" value="F138DOMAIN"/>
</dbReference>
<sequence>MWYSSFYAWLISLSVISSVYPCCHTLQEFLFFFFSLEMGFCHVGQAGLELLTSSDLPALGSQSAGITGVSYHTELPFFFFFFFLAESHSVNQAGVQWGNLGSLQAPPPGFKRFSCLSLPSSWNYRHGPPHPTNFCNFSIDEVSPCWPGWSRSVDFVIQLPWPPKVLGLQVQAHARLLFLFVCLF</sequence>
<evidence type="ECO:0000313" key="2">
    <source>
        <dbReference type="Ensembl" id="ENSCJAP00000088022.1"/>
    </source>
</evidence>
<evidence type="ECO:0000256" key="1">
    <source>
        <dbReference type="SAM" id="SignalP"/>
    </source>
</evidence>
<evidence type="ECO:0000313" key="3">
    <source>
        <dbReference type="Proteomes" id="UP000008225"/>
    </source>
</evidence>
<organism evidence="2 3">
    <name type="scientific">Callithrix jacchus</name>
    <name type="common">White-tufted-ear marmoset</name>
    <name type="synonym">Simia Jacchus</name>
    <dbReference type="NCBI Taxonomy" id="9483"/>
    <lineage>
        <taxon>Eukaryota</taxon>
        <taxon>Metazoa</taxon>
        <taxon>Chordata</taxon>
        <taxon>Craniata</taxon>
        <taxon>Vertebrata</taxon>
        <taxon>Euteleostomi</taxon>
        <taxon>Mammalia</taxon>
        <taxon>Eutheria</taxon>
        <taxon>Euarchontoglires</taxon>
        <taxon>Primates</taxon>
        <taxon>Haplorrhini</taxon>
        <taxon>Platyrrhini</taxon>
        <taxon>Cebidae</taxon>
        <taxon>Callitrichinae</taxon>
        <taxon>Callithrix</taxon>
        <taxon>Callithrix</taxon>
    </lineage>
</organism>
<reference evidence="2 3" key="1">
    <citation type="submission" date="2009-03" db="EMBL/GenBank/DDBJ databases">
        <authorList>
            <person name="Warren W."/>
            <person name="Ye L."/>
            <person name="Minx P."/>
            <person name="Worley K."/>
            <person name="Gibbs R."/>
            <person name="Wilson R.K."/>
        </authorList>
    </citation>
    <scope>NUCLEOTIDE SEQUENCE [LARGE SCALE GENOMIC DNA]</scope>
</reference>
<dbReference type="PANTHER" id="PTHR46254:SF6">
    <property type="entry name" value="HIGH MOBILITY GROUP AT-HOOK 2"/>
    <property type="match status" value="1"/>
</dbReference>
<keyword evidence="1" id="KW-0732">Signal</keyword>
<dbReference type="GeneTree" id="ENSGT00940000161627"/>
<reference evidence="2" key="3">
    <citation type="submission" date="2025-09" db="UniProtKB">
        <authorList>
            <consortium name="Ensembl"/>
        </authorList>
    </citation>
    <scope>IDENTIFICATION</scope>
</reference>
<dbReference type="AlphaFoldDB" id="A0A8I3WFW4"/>